<dbReference type="SUPFAM" id="SSF53098">
    <property type="entry name" value="Ribonuclease H-like"/>
    <property type="match status" value="1"/>
</dbReference>
<dbReference type="Gene3D" id="1.20.1060.10">
    <property type="entry name" value="Taq DNA Polymerase, Chain T, domain 4"/>
    <property type="match status" value="1"/>
</dbReference>
<proteinExistence type="inferred from homology"/>
<keyword evidence="6 11" id="KW-0239">DNA-directed DNA polymerase</keyword>
<feature type="domain" description="DNA-directed DNA polymerase family A palm" evidence="12">
    <location>
        <begin position="265"/>
        <end position="474"/>
    </location>
</feature>
<dbReference type="PANTHER" id="PTHR10133">
    <property type="entry name" value="DNA POLYMERASE I"/>
    <property type="match status" value="1"/>
</dbReference>
<evidence type="ECO:0000256" key="3">
    <source>
        <dbReference type="ARBA" id="ARBA00022695"/>
    </source>
</evidence>
<gene>
    <name evidence="11" type="primary">polA</name>
    <name evidence="13" type="ORF">A3C07_03850</name>
</gene>
<evidence type="ECO:0000259" key="12">
    <source>
        <dbReference type="SMART" id="SM00482"/>
    </source>
</evidence>
<evidence type="ECO:0000256" key="1">
    <source>
        <dbReference type="ARBA" id="ARBA00007705"/>
    </source>
</evidence>
<sequence length="512" mass="57980">DSFLKTKDARSFFSEREFFVHDAKTVIHFLRKYGIELGTVVFDNMLAAYLVSSFSRDFSYPALAAREFGRVVAASEEEFVHFFDLVCSLDAKLNVGTLRKIFEEIELPLSRILADMEERGVLVGPGFLGGLSKKVDKKIQGLTGEIYKSAGTEFNIKSTQQLSRILFEKLKIKTSGLRKTEKGGVISTRESELVKLKGTHSIVEKILDYRELAKLKTTYINVLPSLINPKTGRVHTTFNQTGTTTGRLSSSDPNLQNIPILSEYGREVRKAFVAPKGYEFVSFDYSQIELRVAAHIAGDPKMIEAFRRGLDIHTMTAAEINNIPIKKVTPDLRRAAKTLNFGILYGMGSQALAESTGMPRDDAKKFIDEYFRDFAGIRKYIEDTKRFAEEHGYVETIFGRRRYIPEIHSPNWQMKREAERMAINMPIQGSATGDIIKMAMIKVDEWIKKEKLGAYVRLLLQVHDELLFEIEKDAVKTATPKIKEIMEGVTELKVPLVVDVKIGPNWGEQLEL</sequence>
<dbReference type="GO" id="GO:0006261">
    <property type="term" value="P:DNA-templated DNA replication"/>
    <property type="evidence" value="ECO:0007669"/>
    <property type="project" value="UniProtKB-UniRule"/>
</dbReference>
<dbReference type="FunFam" id="1.10.150.20:FF:000002">
    <property type="entry name" value="DNA polymerase I"/>
    <property type="match status" value="1"/>
</dbReference>
<dbReference type="InterPro" id="IPR001098">
    <property type="entry name" value="DNA-dir_DNA_pol_A_palm_dom"/>
</dbReference>
<dbReference type="GO" id="GO:0003887">
    <property type="term" value="F:DNA-directed DNA polymerase activity"/>
    <property type="evidence" value="ECO:0007669"/>
    <property type="project" value="UniProtKB-UniRule"/>
</dbReference>
<evidence type="ECO:0000313" key="13">
    <source>
        <dbReference type="EMBL" id="OGZ98564.1"/>
    </source>
</evidence>
<name>A0A1G2KGI8_9BACT</name>
<dbReference type="CDD" id="cd06140">
    <property type="entry name" value="DNA_polA_I_Bacillus_like_exo"/>
    <property type="match status" value="1"/>
</dbReference>
<protein>
    <recommendedName>
        <fullName evidence="10 11">DNA polymerase I</fullName>
        <ecNumber evidence="10 11">2.7.7.7</ecNumber>
    </recommendedName>
</protein>
<keyword evidence="2 11" id="KW-0808">Transferase</keyword>
<comment type="caution">
    <text evidence="13">The sequence shown here is derived from an EMBL/GenBank/DDBJ whole genome shotgun (WGS) entry which is preliminary data.</text>
</comment>
<evidence type="ECO:0000313" key="14">
    <source>
        <dbReference type="Proteomes" id="UP000179023"/>
    </source>
</evidence>
<dbReference type="Gene3D" id="3.30.420.10">
    <property type="entry name" value="Ribonuclease H-like superfamily/Ribonuclease H"/>
    <property type="match status" value="1"/>
</dbReference>
<dbReference type="PROSITE" id="PS00447">
    <property type="entry name" value="DNA_POLYMERASE_A"/>
    <property type="match status" value="1"/>
</dbReference>
<dbReference type="Gene3D" id="3.30.70.370">
    <property type="match status" value="1"/>
</dbReference>
<dbReference type="InterPro" id="IPR018320">
    <property type="entry name" value="DNA_polymerase_1"/>
</dbReference>
<dbReference type="FunFam" id="1.20.1060.10:FF:000001">
    <property type="entry name" value="DNA polymerase I"/>
    <property type="match status" value="1"/>
</dbReference>
<comment type="similarity">
    <text evidence="1 11">Belongs to the DNA polymerase type-A family.</text>
</comment>
<dbReference type="SUPFAM" id="SSF56672">
    <property type="entry name" value="DNA/RNA polymerases"/>
    <property type="match status" value="1"/>
</dbReference>
<evidence type="ECO:0000256" key="7">
    <source>
        <dbReference type="ARBA" id="ARBA00023125"/>
    </source>
</evidence>
<dbReference type="InterPro" id="IPR036397">
    <property type="entry name" value="RNaseH_sf"/>
</dbReference>
<dbReference type="Gene3D" id="1.10.150.20">
    <property type="entry name" value="5' to 3' exonuclease, C-terminal subdomain"/>
    <property type="match status" value="1"/>
</dbReference>
<feature type="non-terminal residue" evidence="13">
    <location>
        <position position="1"/>
    </location>
</feature>
<dbReference type="GO" id="GO:0006302">
    <property type="term" value="P:double-strand break repair"/>
    <property type="evidence" value="ECO:0007669"/>
    <property type="project" value="TreeGrafter"/>
</dbReference>
<dbReference type="InterPro" id="IPR002298">
    <property type="entry name" value="DNA_polymerase_A"/>
</dbReference>
<dbReference type="Pfam" id="PF00476">
    <property type="entry name" value="DNA_pol_A"/>
    <property type="match status" value="1"/>
</dbReference>
<keyword evidence="8 11" id="KW-0234">DNA repair</keyword>
<keyword evidence="3 11" id="KW-0548">Nucleotidyltransferase</keyword>
<keyword evidence="4 11" id="KW-0235">DNA replication</keyword>
<keyword evidence="7 11" id="KW-0238">DNA-binding</keyword>
<dbReference type="PANTHER" id="PTHR10133:SF27">
    <property type="entry name" value="DNA POLYMERASE NU"/>
    <property type="match status" value="1"/>
</dbReference>
<dbReference type="InterPro" id="IPR012337">
    <property type="entry name" value="RNaseH-like_sf"/>
</dbReference>
<dbReference type="Proteomes" id="UP000179023">
    <property type="component" value="Unassembled WGS sequence"/>
</dbReference>
<organism evidence="13 14">
    <name type="scientific">Candidatus Sungbacteria bacterium RIFCSPHIGHO2_02_FULL_47_11</name>
    <dbReference type="NCBI Taxonomy" id="1802270"/>
    <lineage>
        <taxon>Bacteria</taxon>
        <taxon>Candidatus Sungiibacteriota</taxon>
    </lineage>
</organism>
<reference evidence="13 14" key="1">
    <citation type="journal article" date="2016" name="Nat. Commun.">
        <title>Thousands of microbial genomes shed light on interconnected biogeochemical processes in an aquifer system.</title>
        <authorList>
            <person name="Anantharaman K."/>
            <person name="Brown C.T."/>
            <person name="Hug L.A."/>
            <person name="Sharon I."/>
            <person name="Castelle C.J."/>
            <person name="Probst A.J."/>
            <person name="Thomas B.C."/>
            <person name="Singh A."/>
            <person name="Wilkins M.J."/>
            <person name="Karaoz U."/>
            <person name="Brodie E.L."/>
            <person name="Williams K.H."/>
            <person name="Hubbard S.S."/>
            <person name="Banfield J.F."/>
        </authorList>
    </citation>
    <scope>NUCLEOTIDE SEQUENCE [LARGE SCALE GENOMIC DNA]</scope>
</reference>
<dbReference type="CDD" id="cd08637">
    <property type="entry name" value="DNA_pol_A_pol_I_C"/>
    <property type="match status" value="1"/>
</dbReference>
<dbReference type="InterPro" id="IPR019760">
    <property type="entry name" value="DNA-dir_DNA_pol_A_CS"/>
</dbReference>
<dbReference type="NCBIfam" id="TIGR00593">
    <property type="entry name" value="pola"/>
    <property type="match status" value="1"/>
</dbReference>
<dbReference type="PRINTS" id="PR00868">
    <property type="entry name" value="DNAPOLI"/>
</dbReference>
<dbReference type="SMART" id="SM00482">
    <property type="entry name" value="POLAc"/>
    <property type="match status" value="1"/>
</dbReference>
<dbReference type="AlphaFoldDB" id="A0A1G2KGI8"/>
<evidence type="ECO:0000256" key="8">
    <source>
        <dbReference type="ARBA" id="ARBA00023204"/>
    </source>
</evidence>
<evidence type="ECO:0000256" key="6">
    <source>
        <dbReference type="ARBA" id="ARBA00022932"/>
    </source>
</evidence>
<comment type="catalytic activity">
    <reaction evidence="9 11">
        <text>DNA(n) + a 2'-deoxyribonucleoside 5'-triphosphate = DNA(n+1) + diphosphate</text>
        <dbReference type="Rhea" id="RHEA:22508"/>
        <dbReference type="Rhea" id="RHEA-COMP:17339"/>
        <dbReference type="Rhea" id="RHEA-COMP:17340"/>
        <dbReference type="ChEBI" id="CHEBI:33019"/>
        <dbReference type="ChEBI" id="CHEBI:61560"/>
        <dbReference type="ChEBI" id="CHEBI:173112"/>
        <dbReference type="EC" id="2.7.7.7"/>
    </reaction>
</comment>
<evidence type="ECO:0000256" key="9">
    <source>
        <dbReference type="ARBA" id="ARBA00049244"/>
    </source>
</evidence>
<evidence type="ECO:0000256" key="2">
    <source>
        <dbReference type="ARBA" id="ARBA00022679"/>
    </source>
</evidence>
<keyword evidence="5 11" id="KW-0227">DNA damage</keyword>
<dbReference type="InterPro" id="IPR043502">
    <property type="entry name" value="DNA/RNA_pol_sf"/>
</dbReference>
<dbReference type="EC" id="2.7.7.7" evidence="10 11"/>
<evidence type="ECO:0000256" key="4">
    <source>
        <dbReference type="ARBA" id="ARBA00022705"/>
    </source>
</evidence>
<evidence type="ECO:0000256" key="10">
    <source>
        <dbReference type="NCBIfam" id="TIGR00593"/>
    </source>
</evidence>
<evidence type="ECO:0000256" key="5">
    <source>
        <dbReference type="ARBA" id="ARBA00022763"/>
    </source>
</evidence>
<accession>A0A1G2KGI8</accession>
<dbReference type="GO" id="GO:0003677">
    <property type="term" value="F:DNA binding"/>
    <property type="evidence" value="ECO:0007669"/>
    <property type="project" value="UniProtKB-UniRule"/>
</dbReference>
<dbReference type="STRING" id="1802270.A3C07_03850"/>
<evidence type="ECO:0000256" key="11">
    <source>
        <dbReference type="RuleBase" id="RU004460"/>
    </source>
</evidence>
<dbReference type="EMBL" id="MHQI01000062">
    <property type="protein sequence ID" value="OGZ98564.1"/>
    <property type="molecule type" value="Genomic_DNA"/>
</dbReference>